<keyword evidence="13" id="KW-1185">Reference proteome</keyword>
<dbReference type="InterPro" id="IPR022398">
    <property type="entry name" value="Peptidase_S8_His-AS"/>
</dbReference>
<dbReference type="EnsemblMetazoa" id="XM_030974877">
    <property type="protein sequence ID" value="XP_030830737"/>
    <property type="gene ID" value="LOC589910"/>
</dbReference>
<dbReference type="PROSITE" id="PS00136">
    <property type="entry name" value="SUBTILASE_ASP"/>
    <property type="match status" value="1"/>
</dbReference>
<evidence type="ECO:0000313" key="13">
    <source>
        <dbReference type="Proteomes" id="UP000007110"/>
    </source>
</evidence>
<feature type="domain" description="CUB" evidence="11">
    <location>
        <begin position="383"/>
        <end position="495"/>
    </location>
</feature>
<dbReference type="GO" id="GO:0005576">
    <property type="term" value="C:extracellular region"/>
    <property type="evidence" value="ECO:0007669"/>
    <property type="project" value="UniProtKB-ARBA"/>
</dbReference>
<dbReference type="InterPro" id="IPR015500">
    <property type="entry name" value="Peptidase_S8_subtilisin-rel"/>
</dbReference>
<feature type="signal peptide" evidence="10">
    <location>
        <begin position="1"/>
        <end position="15"/>
    </location>
</feature>
<accession>A0A7M7N3H5</accession>
<dbReference type="InterPro" id="IPR035914">
    <property type="entry name" value="Sperma_CUB_dom_sf"/>
</dbReference>
<dbReference type="CDD" id="cd00041">
    <property type="entry name" value="CUB"/>
    <property type="match status" value="2"/>
</dbReference>
<dbReference type="OrthoDB" id="206201at2759"/>
<dbReference type="Pfam" id="PF00431">
    <property type="entry name" value="CUB"/>
    <property type="match status" value="2"/>
</dbReference>
<dbReference type="GeneID" id="589910"/>
<protein>
    <recommendedName>
        <fullName evidence="11">CUB domain-containing protein</fullName>
    </recommendedName>
</protein>
<evidence type="ECO:0000256" key="7">
    <source>
        <dbReference type="PROSITE-ProRule" id="PRU00059"/>
    </source>
</evidence>
<evidence type="ECO:0000256" key="8">
    <source>
        <dbReference type="PROSITE-ProRule" id="PRU01240"/>
    </source>
</evidence>
<dbReference type="InterPro" id="IPR023828">
    <property type="entry name" value="Peptidase_S8_Ser-AS"/>
</dbReference>
<dbReference type="FunFam" id="2.60.120.290:FF:000013">
    <property type="entry name" value="Membrane frizzled-related protein"/>
    <property type="match status" value="2"/>
</dbReference>
<dbReference type="PROSITE" id="PS00138">
    <property type="entry name" value="SUBTILASE_SER"/>
    <property type="match status" value="1"/>
</dbReference>
<dbReference type="PROSITE" id="PS51892">
    <property type="entry name" value="SUBTILASE"/>
    <property type="match status" value="1"/>
</dbReference>
<feature type="domain" description="CUB" evidence="11">
    <location>
        <begin position="506"/>
        <end position="617"/>
    </location>
</feature>
<dbReference type="SUPFAM" id="SSF52743">
    <property type="entry name" value="Subtilisin-like"/>
    <property type="match status" value="1"/>
</dbReference>
<keyword evidence="4 8" id="KW-0720">Serine protease</keyword>
<dbReference type="PRINTS" id="PR00723">
    <property type="entry name" value="SUBTILISIN"/>
</dbReference>
<feature type="chain" id="PRO_5029645766" description="CUB domain-containing protein" evidence="10">
    <location>
        <begin position="16"/>
        <end position="619"/>
    </location>
</feature>
<evidence type="ECO:0000259" key="11">
    <source>
        <dbReference type="PROSITE" id="PS01180"/>
    </source>
</evidence>
<dbReference type="KEGG" id="spu:589910"/>
<dbReference type="Pfam" id="PF00082">
    <property type="entry name" value="Peptidase_S8"/>
    <property type="match status" value="1"/>
</dbReference>
<dbReference type="PANTHER" id="PTHR43806">
    <property type="entry name" value="PEPTIDASE S8"/>
    <property type="match status" value="1"/>
</dbReference>
<evidence type="ECO:0000313" key="12">
    <source>
        <dbReference type="EnsemblMetazoa" id="XP_030830737"/>
    </source>
</evidence>
<name>A0A7M7N3H5_STRPU</name>
<dbReference type="PROSITE" id="PS00137">
    <property type="entry name" value="SUBTILASE_HIS"/>
    <property type="match status" value="1"/>
</dbReference>
<evidence type="ECO:0000256" key="3">
    <source>
        <dbReference type="ARBA" id="ARBA00022801"/>
    </source>
</evidence>
<feature type="active site" description="Charge relay system" evidence="6 8">
    <location>
        <position position="161"/>
    </location>
</feature>
<dbReference type="SMART" id="SM00042">
    <property type="entry name" value="CUB"/>
    <property type="match status" value="2"/>
</dbReference>
<dbReference type="InParanoid" id="A0A7M7N3H5"/>
<organism evidence="12 13">
    <name type="scientific">Strongylocentrotus purpuratus</name>
    <name type="common">Purple sea urchin</name>
    <dbReference type="NCBI Taxonomy" id="7668"/>
    <lineage>
        <taxon>Eukaryota</taxon>
        <taxon>Metazoa</taxon>
        <taxon>Echinodermata</taxon>
        <taxon>Eleutherozoa</taxon>
        <taxon>Echinozoa</taxon>
        <taxon>Echinoidea</taxon>
        <taxon>Euechinoidea</taxon>
        <taxon>Echinacea</taxon>
        <taxon>Camarodonta</taxon>
        <taxon>Echinidea</taxon>
        <taxon>Strongylocentrotidae</taxon>
        <taxon>Strongylocentrotus</taxon>
    </lineage>
</organism>
<dbReference type="GO" id="GO:0004252">
    <property type="term" value="F:serine-type endopeptidase activity"/>
    <property type="evidence" value="ECO:0007669"/>
    <property type="project" value="UniProtKB-UniRule"/>
</dbReference>
<dbReference type="RefSeq" id="XP_030830737.1">
    <property type="nucleotide sequence ID" value="XM_030974877.1"/>
</dbReference>
<keyword evidence="5" id="KW-1015">Disulfide bond</keyword>
<evidence type="ECO:0000256" key="1">
    <source>
        <dbReference type="ARBA" id="ARBA00011073"/>
    </source>
</evidence>
<evidence type="ECO:0000256" key="5">
    <source>
        <dbReference type="ARBA" id="ARBA00023157"/>
    </source>
</evidence>
<dbReference type="InterPro" id="IPR036852">
    <property type="entry name" value="Peptidase_S8/S53_dom_sf"/>
</dbReference>
<evidence type="ECO:0000256" key="9">
    <source>
        <dbReference type="RuleBase" id="RU003355"/>
    </source>
</evidence>
<dbReference type="PROSITE" id="PS01180">
    <property type="entry name" value="CUB"/>
    <property type="match status" value="2"/>
</dbReference>
<sequence>MRAFIVLLLAVAASAKLAPLLTQKNRIPGRYIVKLKTGESVDDMISTLANVNVYYKYKTVFSGFAAQLSDRMVQKLRESSAVEYIEEDGVVFASSVESWGLDRVDQINLPLDDVYEPIGDGNGVDVYVIDTGINAGHVDFGGRGFIGYDALGGSGDDCNGHGTHCSGTVAGSMYGVAKAANVYGVRVLSCLGSGSWAGVVEGCEWVANNQNGPSVASMSLGGGASQIVDDAVQYMVDAGITVAVAAGNDDSDACDYSPARAASAISVGATDITDTRASFSNYGPCVDIFAPGVAITSTWIRGDDATNTISGTSMACPHVAGAAAIMLGMDPNMSPSEMKSAMQLKSIADVIIDPQAGSPNLLLYVGEGSGGGYIPEPYVPVGCGGYFNVTDGTFTSPNYPSEYDDDSSCDFVFKASEDEVITVTFNDFELEDASGCGYDVLEIYDGPSSSANLLGEFCGTDSPGIVTSSGNDMFIRFTSDSSITRTGFSADYQFAVPLPPPETGDCGHTFTGINGILSSPNYPSNYGNNADCGFLIQGASGQVVSLTFEDIELEQHTTCGYDSVDIHDGGMTGPILDKVCGISLPDVVSSSLSSMYVRFTSDSSVTRKGFTATYLIQDA</sequence>
<keyword evidence="10" id="KW-0732">Signal</keyword>
<dbReference type="CDD" id="cd04077">
    <property type="entry name" value="Peptidases_S8_PCSK9_ProteinaseK_like"/>
    <property type="match status" value="1"/>
</dbReference>
<dbReference type="InterPro" id="IPR034193">
    <property type="entry name" value="PCSK9_ProteinaseK-like"/>
</dbReference>
<dbReference type="PANTHER" id="PTHR43806:SF58">
    <property type="entry name" value="ALKALINE PROTEASE 1-RELATED"/>
    <property type="match status" value="1"/>
</dbReference>
<dbReference type="InterPro" id="IPR050131">
    <property type="entry name" value="Peptidase_S8_subtilisin-like"/>
</dbReference>
<reference evidence="12" key="2">
    <citation type="submission" date="2021-01" db="UniProtKB">
        <authorList>
            <consortium name="EnsemblMetazoa"/>
        </authorList>
    </citation>
    <scope>IDENTIFICATION</scope>
</reference>
<evidence type="ECO:0000256" key="10">
    <source>
        <dbReference type="SAM" id="SignalP"/>
    </source>
</evidence>
<dbReference type="InterPro" id="IPR000859">
    <property type="entry name" value="CUB_dom"/>
</dbReference>
<comment type="similarity">
    <text evidence="1 8 9">Belongs to the peptidase S8 family.</text>
</comment>
<dbReference type="InterPro" id="IPR000209">
    <property type="entry name" value="Peptidase_S8/S53_dom"/>
</dbReference>
<feature type="active site" description="Charge relay system" evidence="6 8">
    <location>
        <position position="130"/>
    </location>
</feature>
<reference evidence="13" key="1">
    <citation type="submission" date="2015-02" db="EMBL/GenBank/DDBJ databases">
        <title>Genome sequencing for Strongylocentrotus purpuratus.</title>
        <authorList>
            <person name="Murali S."/>
            <person name="Liu Y."/>
            <person name="Vee V."/>
            <person name="English A."/>
            <person name="Wang M."/>
            <person name="Skinner E."/>
            <person name="Han Y."/>
            <person name="Muzny D.M."/>
            <person name="Worley K.C."/>
            <person name="Gibbs R.A."/>
        </authorList>
    </citation>
    <scope>NUCLEOTIDE SEQUENCE</scope>
</reference>
<dbReference type="SUPFAM" id="SSF54897">
    <property type="entry name" value="Protease propeptides/inhibitors"/>
    <property type="match status" value="1"/>
</dbReference>
<dbReference type="Gene3D" id="3.40.50.200">
    <property type="entry name" value="Peptidase S8/S53 domain"/>
    <property type="match status" value="1"/>
</dbReference>
<dbReference type="Pfam" id="PF05922">
    <property type="entry name" value="Inhibitor_I9"/>
    <property type="match status" value="1"/>
</dbReference>
<evidence type="ECO:0000256" key="6">
    <source>
        <dbReference type="PIRSR" id="PIRSR615500-1"/>
    </source>
</evidence>
<dbReference type="Proteomes" id="UP000007110">
    <property type="component" value="Unassembled WGS sequence"/>
</dbReference>
<comment type="caution">
    <text evidence="7">Lacks conserved residue(s) required for the propagation of feature annotation.</text>
</comment>
<dbReference type="AlphaFoldDB" id="A0A7M7N3H5"/>
<dbReference type="Gene3D" id="2.60.120.290">
    <property type="entry name" value="Spermadhesin, CUB domain"/>
    <property type="match status" value="2"/>
</dbReference>
<dbReference type="Gene3D" id="3.30.70.80">
    <property type="entry name" value="Peptidase S8 propeptide/proteinase inhibitor I9"/>
    <property type="match status" value="1"/>
</dbReference>
<keyword evidence="2 8" id="KW-0645">Protease</keyword>
<dbReference type="InterPro" id="IPR023827">
    <property type="entry name" value="Peptidase_S8_Asp-AS"/>
</dbReference>
<dbReference type="InterPro" id="IPR037045">
    <property type="entry name" value="S8pro/Inhibitor_I9_sf"/>
</dbReference>
<dbReference type="SUPFAM" id="SSF49854">
    <property type="entry name" value="Spermadhesin, CUB domain"/>
    <property type="match status" value="2"/>
</dbReference>
<dbReference type="OMA" id="DMFIRFT"/>
<dbReference type="GO" id="GO:0006508">
    <property type="term" value="P:proteolysis"/>
    <property type="evidence" value="ECO:0007669"/>
    <property type="project" value="UniProtKB-KW"/>
</dbReference>
<feature type="active site" description="Charge relay system" evidence="6 8">
    <location>
        <position position="313"/>
    </location>
</feature>
<dbReference type="FunCoup" id="A0A7M7N3H5">
    <property type="interactions" value="14"/>
</dbReference>
<evidence type="ECO:0000256" key="4">
    <source>
        <dbReference type="ARBA" id="ARBA00022825"/>
    </source>
</evidence>
<dbReference type="InterPro" id="IPR010259">
    <property type="entry name" value="S8pro/Inhibitor_I9"/>
</dbReference>
<keyword evidence="3 8" id="KW-0378">Hydrolase</keyword>
<evidence type="ECO:0000256" key="2">
    <source>
        <dbReference type="ARBA" id="ARBA00022670"/>
    </source>
</evidence>
<proteinExistence type="inferred from homology"/>
<dbReference type="FunFam" id="3.40.50.200:FF:000014">
    <property type="entry name" value="Proteinase K"/>
    <property type="match status" value="1"/>
</dbReference>